<feature type="domain" description="AMP-dependent synthetase/ligase" evidence="3">
    <location>
        <begin position="10"/>
        <end position="356"/>
    </location>
</feature>
<dbReference type="RefSeq" id="WP_012687364.1">
    <property type="nucleotide sequence ID" value="NC_012522.1"/>
</dbReference>
<comment type="similarity">
    <text evidence="1">Belongs to the ATP-dependent AMP-binding enzyme family.</text>
</comment>
<dbReference type="InterPro" id="IPR042099">
    <property type="entry name" value="ANL_N_sf"/>
</dbReference>
<evidence type="ECO:0000313" key="5">
    <source>
        <dbReference type="EMBL" id="BAH48355.1"/>
    </source>
</evidence>
<dbReference type="InterPro" id="IPR000873">
    <property type="entry name" value="AMP-dep_synth/lig_dom"/>
</dbReference>
<dbReference type="HOGENOM" id="CLU_000022_59_0_11"/>
<dbReference type="GO" id="GO:0006631">
    <property type="term" value="P:fatty acid metabolic process"/>
    <property type="evidence" value="ECO:0007669"/>
    <property type="project" value="TreeGrafter"/>
</dbReference>
<dbReference type="Gene3D" id="3.30.300.30">
    <property type="match status" value="1"/>
</dbReference>
<dbReference type="InterPro" id="IPR020845">
    <property type="entry name" value="AMP-binding_CS"/>
</dbReference>
<dbReference type="EMBL" id="AP011115">
    <property type="protein sequence ID" value="BAH48355.1"/>
    <property type="molecule type" value="Genomic_DNA"/>
</dbReference>
<dbReference type="STRING" id="632772.ROP_01080"/>
<dbReference type="Pfam" id="PF00501">
    <property type="entry name" value="AMP-binding"/>
    <property type="match status" value="1"/>
</dbReference>
<evidence type="ECO:0000259" key="3">
    <source>
        <dbReference type="Pfam" id="PF00501"/>
    </source>
</evidence>
<dbReference type="EC" id="6.2.1.-" evidence="5"/>
<accession>C1ASA6</accession>
<evidence type="ECO:0000256" key="1">
    <source>
        <dbReference type="ARBA" id="ARBA00006432"/>
    </source>
</evidence>
<evidence type="ECO:0000256" key="2">
    <source>
        <dbReference type="ARBA" id="ARBA00022598"/>
    </source>
</evidence>
<dbReference type="Proteomes" id="UP000002212">
    <property type="component" value="Chromosome"/>
</dbReference>
<feature type="domain" description="AMP-binding enzyme C-terminal" evidence="4">
    <location>
        <begin position="417"/>
        <end position="493"/>
    </location>
</feature>
<dbReference type="AlphaFoldDB" id="C1ASA6"/>
<dbReference type="SUPFAM" id="SSF56801">
    <property type="entry name" value="Acetyl-CoA synthetase-like"/>
    <property type="match status" value="1"/>
</dbReference>
<dbReference type="PROSITE" id="PS00455">
    <property type="entry name" value="AMP_BINDING"/>
    <property type="match status" value="1"/>
</dbReference>
<dbReference type="PANTHER" id="PTHR43201:SF5">
    <property type="entry name" value="MEDIUM-CHAIN ACYL-COA LIGASE ACSF2, MITOCHONDRIAL"/>
    <property type="match status" value="1"/>
</dbReference>
<dbReference type="InterPro" id="IPR025110">
    <property type="entry name" value="AMP-bd_C"/>
</dbReference>
<gene>
    <name evidence="5" type="ordered locus">ROP_01080</name>
</gene>
<dbReference type="PANTHER" id="PTHR43201">
    <property type="entry name" value="ACYL-COA SYNTHETASE"/>
    <property type="match status" value="1"/>
</dbReference>
<dbReference type="KEGG" id="rop:ROP_01080"/>
<sequence>MYRTILSTLDDAVEREPDTPALVFEGRTYTNEQLKTAALVRLGAIQAAGLLPSTPVLVMLDNTDEAVITWLALALGGYTEVPVNTAYIGETLAHLCRDSGAPTIITEGRFVERLSSTLLGDVTSILLVPTGTEAASGLGEESVLRDDPSSLGSIVVRDELDETAVMYTSGTTGPSKGAVITERHAYTYASSVAETIDLKRGDVYYAPLPLFHIAGRWAVVYAALQRGACTVLVRRFSITSFWQDVRHHQVTATFLLGAMAQFVLSAPPRPDDDDNPLERVLMVPLIEGVDDFRARFGVQVATCFGSTEANVPLASGWDAGIDDGVGRPRAGFRLRLVTAEGEDAIQGERGELLVSTDEDGICLARYHHNPDATSRAVIDGWLHTGDIFVLDEQARYHFVDRLKDALRKRGENISTFEVEREVRSHPGVAECAVVGVASEHTEEDVVAFVQLRSESGPVTPQEIREHVLARAPKFLAPDHVILVSDFPTTPTGKIQKFELRETAHRMMAAPTAAAD</sequence>
<dbReference type="Gene3D" id="3.40.50.12780">
    <property type="entry name" value="N-terminal domain of ligase-like"/>
    <property type="match status" value="1"/>
</dbReference>
<dbReference type="PATRIC" id="fig|632772.20.peg.128"/>
<evidence type="ECO:0000259" key="4">
    <source>
        <dbReference type="Pfam" id="PF13193"/>
    </source>
</evidence>
<dbReference type="OrthoDB" id="2579187at2"/>
<protein>
    <submittedName>
        <fullName evidence="5">Putative acid--CoA ligase</fullName>
        <ecNumber evidence="5">6.2.1.-</ecNumber>
    </submittedName>
</protein>
<dbReference type="GO" id="GO:0031956">
    <property type="term" value="F:medium-chain fatty acid-CoA ligase activity"/>
    <property type="evidence" value="ECO:0007669"/>
    <property type="project" value="TreeGrafter"/>
</dbReference>
<dbReference type="InterPro" id="IPR045851">
    <property type="entry name" value="AMP-bd_C_sf"/>
</dbReference>
<evidence type="ECO:0000313" key="6">
    <source>
        <dbReference type="Proteomes" id="UP000002212"/>
    </source>
</evidence>
<organism evidence="5 6">
    <name type="scientific">Rhodococcus opacus (strain B4)</name>
    <dbReference type="NCBI Taxonomy" id="632772"/>
    <lineage>
        <taxon>Bacteria</taxon>
        <taxon>Bacillati</taxon>
        <taxon>Actinomycetota</taxon>
        <taxon>Actinomycetes</taxon>
        <taxon>Mycobacteriales</taxon>
        <taxon>Nocardiaceae</taxon>
        <taxon>Rhodococcus</taxon>
    </lineage>
</organism>
<reference evidence="5 6" key="1">
    <citation type="submission" date="2009-03" db="EMBL/GenBank/DDBJ databases">
        <title>Comparison of the complete genome sequences of Rhodococcus erythropolis PR4 and Rhodococcus opacus B4.</title>
        <authorList>
            <person name="Takarada H."/>
            <person name="Sekine M."/>
            <person name="Hosoyama A."/>
            <person name="Yamada R."/>
            <person name="Fujisawa T."/>
            <person name="Omata S."/>
            <person name="Shimizu A."/>
            <person name="Tsukatani N."/>
            <person name="Tanikawa S."/>
            <person name="Fujita N."/>
            <person name="Harayama S."/>
        </authorList>
    </citation>
    <scope>NUCLEOTIDE SEQUENCE [LARGE SCALE GENOMIC DNA]</scope>
    <source>
        <strain evidence="5 6">B4</strain>
    </source>
</reference>
<keyword evidence="2 5" id="KW-0436">Ligase</keyword>
<dbReference type="Pfam" id="PF13193">
    <property type="entry name" value="AMP-binding_C"/>
    <property type="match status" value="1"/>
</dbReference>
<proteinExistence type="inferred from homology"/>
<name>C1ASA6_RHOOB</name>